<keyword evidence="3" id="KW-1003">Cell membrane</keyword>
<dbReference type="Pfam" id="PF03626">
    <property type="entry name" value="COX4_pro"/>
    <property type="match status" value="1"/>
</dbReference>
<evidence type="ECO:0000256" key="2">
    <source>
        <dbReference type="ARBA" id="ARBA00008079"/>
    </source>
</evidence>
<keyword evidence="4 7" id="KW-0812">Transmembrane</keyword>
<dbReference type="InterPro" id="IPR005171">
    <property type="entry name" value="Cyt_c_oxidase_su4_prok"/>
</dbReference>
<protein>
    <submittedName>
        <fullName evidence="8">Cytochrome C oxidase subunit IV family protein</fullName>
    </submittedName>
</protein>
<organism evidence="8 9">
    <name type="scientific">Marinicrinis lubricantis</name>
    <dbReference type="NCBI Taxonomy" id="2086470"/>
    <lineage>
        <taxon>Bacteria</taxon>
        <taxon>Bacillati</taxon>
        <taxon>Bacillota</taxon>
        <taxon>Bacilli</taxon>
        <taxon>Bacillales</taxon>
        <taxon>Paenibacillaceae</taxon>
    </lineage>
</organism>
<dbReference type="RefSeq" id="WP_379896056.1">
    <property type="nucleotide sequence ID" value="NZ_CBCSCT010000011.1"/>
</dbReference>
<dbReference type="InterPro" id="IPR050968">
    <property type="entry name" value="Cytochrome_c_oxidase_bac_sub4"/>
</dbReference>
<dbReference type="EMBL" id="JBHSQV010000182">
    <property type="protein sequence ID" value="MFC5988584.1"/>
    <property type="molecule type" value="Genomic_DNA"/>
</dbReference>
<proteinExistence type="inferred from homology"/>
<evidence type="ECO:0000256" key="3">
    <source>
        <dbReference type="ARBA" id="ARBA00022475"/>
    </source>
</evidence>
<evidence type="ECO:0000313" key="9">
    <source>
        <dbReference type="Proteomes" id="UP001596250"/>
    </source>
</evidence>
<dbReference type="Proteomes" id="UP001596250">
    <property type="component" value="Unassembled WGS sequence"/>
</dbReference>
<accession>A0ABW1IUE0</accession>
<dbReference type="PANTHER" id="PTHR36835:SF1">
    <property type="entry name" value="CYTOCHROME BO(3) UBIQUINOL OXIDASE SUBUNIT 4"/>
    <property type="match status" value="1"/>
</dbReference>
<dbReference type="PANTHER" id="PTHR36835">
    <property type="entry name" value="CYTOCHROME BO(3) UBIQUINOL OXIDASE SUBUNIT 4"/>
    <property type="match status" value="1"/>
</dbReference>
<keyword evidence="6 7" id="KW-0472">Membrane</keyword>
<evidence type="ECO:0000256" key="5">
    <source>
        <dbReference type="ARBA" id="ARBA00022989"/>
    </source>
</evidence>
<evidence type="ECO:0000256" key="6">
    <source>
        <dbReference type="ARBA" id="ARBA00023136"/>
    </source>
</evidence>
<keyword evidence="9" id="KW-1185">Reference proteome</keyword>
<sequence>MEQQHSVSKVKRGHVHEGPRNHLITYAISMVLTFIAFVAAANNALSTSFIIFLLVVMAVVQVIVQLAYWMHMKDRGHFYPIIGISMGFVVALTAIAAGLYLMWW</sequence>
<gene>
    <name evidence="8" type="ORF">ACFPXP_19445</name>
</gene>
<name>A0ABW1IUE0_9BACL</name>
<comment type="subcellular location">
    <subcellularLocation>
        <location evidence="1">Cell membrane</location>
        <topology evidence="1">Multi-pass membrane protein</topology>
    </subcellularLocation>
</comment>
<comment type="similarity">
    <text evidence="2">Belongs to the cytochrome c oxidase bacterial subunit 4 family.</text>
</comment>
<feature type="transmembrane region" description="Helical" evidence="7">
    <location>
        <begin position="47"/>
        <end position="69"/>
    </location>
</feature>
<evidence type="ECO:0000256" key="4">
    <source>
        <dbReference type="ARBA" id="ARBA00022692"/>
    </source>
</evidence>
<feature type="transmembrane region" description="Helical" evidence="7">
    <location>
        <begin position="21"/>
        <end position="41"/>
    </location>
</feature>
<keyword evidence="5 7" id="KW-1133">Transmembrane helix</keyword>
<reference evidence="9" key="1">
    <citation type="journal article" date="2019" name="Int. J. Syst. Evol. Microbiol.">
        <title>The Global Catalogue of Microorganisms (GCM) 10K type strain sequencing project: providing services to taxonomists for standard genome sequencing and annotation.</title>
        <authorList>
            <consortium name="The Broad Institute Genomics Platform"/>
            <consortium name="The Broad Institute Genome Sequencing Center for Infectious Disease"/>
            <person name="Wu L."/>
            <person name="Ma J."/>
        </authorList>
    </citation>
    <scope>NUCLEOTIDE SEQUENCE [LARGE SCALE GENOMIC DNA]</scope>
    <source>
        <strain evidence="9">CCM 8749</strain>
    </source>
</reference>
<evidence type="ECO:0000256" key="1">
    <source>
        <dbReference type="ARBA" id="ARBA00004651"/>
    </source>
</evidence>
<feature type="transmembrane region" description="Helical" evidence="7">
    <location>
        <begin position="81"/>
        <end position="103"/>
    </location>
</feature>
<comment type="caution">
    <text evidence="8">The sequence shown here is derived from an EMBL/GenBank/DDBJ whole genome shotgun (WGS) entry which is preliminary data.</text>
</comment>
<evidence type="ECO:0000256" key="7">
    <source>
        <dbReference type="SAM" id="Phobius"/>
    </source>
</evidence>
<evidence type="ECO:0000313" key="8">
    <source>
        <dbReference type="EMBL" id="MFC5988584.1"/>
    </source>
</evidence>